<organism evidence="1 2">
    <name type="scientific">Luteolibacter luteus</name>
    <dbReference type="NCBI Taxonomy" id="2728835"/>
    <lineage>
        <taxon>Bacteria</taxon>
        <taxon>Pseudomonadati</taxon>
        <taxon>Verrucomicrobiota</taxon>
        <taxon>Verrucomicrobiia</taxon>
        <taxon>Verrucomicrobiales</taxon>
        <taxon>Verrucomicrobiaceae</taxon>
        <taxon>Luteolibacter</taxon>
    </lineage>
</organism>
<evidence type="ECO:0000313" key="2">
    <source>
        <dbReference type="Proteomes" id="UP000501812"/>
    </source>
</evidence>
<evidence type="ECO:0000313" key="1">
    <source>
        <dbReference type="EMBL" id="QJE95919.1"/>
    </source>
</evidence>
<reference evidence="1 2" key="1">
    <citation type="submission" date="2020-04" db="EMBL/GenBank/DDBJ databases">
        <title>Luteolibacter sp. G-1-1-1 isolated from soil.</title>
        <authorList>
            <person name="Dahal R.H."/>
        </authorList>
    </citation>
    <scope>NUCLEOTIDE SEQUENCE [LARGE SCALE GENOMIC DNA]</scope>
    <source>
        <strain evidence="1 2">G-1-1-1</strain>
    </source>
</reference>
<gene>
    <name evidence="1" type="ORF">HHL09_09035</name>
</gene>
<dbReference type="Proteomes" id="UP000501812">
    <property type="component" value="Chromosome"/>
</dbReference>
<dbReference type="PROSITE" id="PS51257">
    <property type="entry name" value="PROKAR_LIPOPROTEIN"/>
    <property type="match status" value="1"/>
</dbReference>
<dbReference type="EMBL" id="CP051774">
    <property type="protein sequence ID" value="QJE95919.1"/>
    <property type="molecule type" value="Genomic_DNA"/>
</dbReference>
<dbReference type="KEGG" id="luo:HHL09_09035"/>
<name>A0A858RHM3_9BACT</name>
<dbReference type="RefSeq" id="WP_169454232.1">
    <property type="nucleotide sequence ID" value="NZ_CP051774.1"/>
</dbReference>
<keyword evidence="2" id="KW-1185">Reference proteome</keyword>
<dbReference type="AlphaFoldDB" id="A0A858RHM3"/>
<proteinExistence type="predicted"/>
<protein>
    <submittedName>
        <fullName evidence="1">Uncharacterized protein</fullName>
    </submittedName>
</protein>
<sequence length="181" mass="18208">MKPSIIILAAAAALLASCKEKEATKAESAPATSSAAPSAELSKILAAAPSGEAKAIHVVRTSVKPGDEITISGKIMGTESPFVSGRAAFVLGDTETLTPCNEQPGDECKTPWDVCCETSEEIKAGTATIQIVGADGRVLKENLEGTGGLAKLAKVTVTGKVAEGSTADALVVNATAIKAGD</sequence>
<accession>A0A858RHM3</accession>